<accession>A0A420EYB3</accession>
<gene>
    <name evidence="1" type="ORF">D7I43_22550</name>
</gene>
<evidence type="ECO:0000313" key="1">
    <source>
        <dbReference type="EMBL" id="RKF25237.1"/>
    </source>
</evidence>
<dbReference type="RefSeq" id="WP_120330545.1">
    <property type="nucleotide sequence ID" value="NZ_RAQQ01000017.1"/>
</dbReference>
<proteinExistence type="predicted"/>
<dbReference type="EMBL" id="RAQQ01000017">
    <property type="protein sequence ID" value="RKF25237.1"/>
    <property type="molecule type" value="Genomic_DNA"/>
</dbReference>
<name>A0A420EYB3_9ACTN</name>
<reference evidence="1 2" key="1">
    <citation type="journal article" date="2018" name="Int. J. Syst. Evol. Microbiol.">
        <title>Micromonospora globbae sp. nov., an endophytic actinomycete isolated from roots of Globba winitii C. H. Wright.</title>
        <authorList>
            <person name="Kuncharoen N."/>
            <person name="Pittayakhajonwut P."/>
            <person name="Tanasupawat S."/>
        </authorList>
    </citation>
    <scope>NUCLEOTIDE SEQUENCE [LARGE SCALE GENOMIC DNA]</scope>
    <source>
        <strain evidence="1 2">WPS1-2</strain>
    </source>
</reference>
<protein>
    <submittedName>
        <fullName evidence="1">Uncharacterized protein</fullName>
    </submittedName>
</protein>
<comment type="caution">
    <text evidence="1">The sequence shown here is derived from an EMBL/GenBank/DDBJ whole genome shotgun (WGS) entry which is preliminary data.</text>
</comment>
<dbReference type="AlphaFoldDB" id="A0A420EYB3"/>
<organism evidence="1 2">
    <name type="scientific">Micromonospora globbae</name>
    <dbReference type="NCBI Taxonomy" id="1894969"/>
    <lineage>
        <taxon>Bacteria</taxon>
        <taxon>Bacillati</taxon>
        <taxon>Actinomycetota</taxon>
        <taxon>Actinomycetes</taxon>
        <taxon>Micromonosporales</taxon>
        <taxon>Micromonosporaceae</taxon>
        <taxon>Micromonospora</taxon>
    </lineage>
</organism>
<dbReference type="Proteomes" id="UP000285744">
    <property type="component" value="Unassembled WGS sequence"/>
</dbReference>
<sequence>MTDDLGPRRPPTYDLTDADCHALERALRIAVCRPTDFADDLAEHLDEVARRRRRRAAELRAYLLDPTTHPTAETVDYL</sequence>
<evidence type="ECO:0000313" key="2">
    <source>
        <dbReference type="Proteomes" id="UP000285744"/>
    </source>
</evidence>